<dbReference type="Proteomes" id="UP000003277">
    <property type="component" value="Unassembled WGS sequence"/>
</dbReference>
<dbReference type="EMBL" id="ADLT01000003">
    <property type="protein sequence ID" value="EHO63930.1"/>
    <property type="molecule type" value="Genomic_DNA"/>
</dbReference>
<name>H1CXQ1_9FIRM</name>
<accession>H1CXQ1</accession>
<dbReference type="HOGENOM" id="CLU_3425625_0_0_9"/>
<protein>
    <submittedName>
        <fullName evidence="1">Uncharacterized protein</fullName>
    </submittedName>
</protein>
<keyword evidence="2" id="KW-1185">Reference proteome</keyword>
<proteinExistence type="predicted"/>
<comment type="caution">
    <text evidence="1">The sequence shown here is derived from an EMBL/GenBank/DDBJ whole genome shotgun (WGS) entry which is preliminary data.</text>
</comment>
<gene>
    <name evidence="1" type="ORF">HMPREF9453_00139</name>
</gene>
<reference evidence="1 2" key="1">
    <citation type="submission" date="2011-11" db="EMBL/GenBank/DDBJ databases">
        <title>The Genome Sequence of Dialister succinatiphilus YIT 11850.</title>
        <authorList>
            <consortium name="The Broad Institute Genome Sequencing Platform"/>
            <person name="Earl A."/>
            <person name="Ward D."/>
            <person name="Feldgarden M."/>
            <person name="Gevers D."/>
            <person name="Morotomi M."/>
            <person name="Young S.K."/>
            <person name="Zeng Q."/>
            <person name="Gargeya S."/>
            <person name="Fitzgerald M."/>
            <person name="Haas B."/>
            <person name="Abouelleil A."/>
            <person name="Alvarado L."/>
            <person name="Arachchi H.M."/>
            <person name="Berlin A."/>
            <person name="Brown A."/>
            <person name="Chapman S.B."/>
            <person name="Dunbar C."/>
            <person name="Gearin G."/>
            <person name="Goldberg J."/>
            <person name="Griggs A."/>
            <person name="Gujja S."/>
            <person name="Heiman D."/>
            <person name="Howarth C."/>
            <person name="Lui A."/>
            <person name="MacDonald P.J.P."/>
            <person name="Montmayeur A."/>
            <person name="Murphy C."/>
            <person name="Neiman D."/>
            <person name="Pearson M."/>
            <person name="Priest M."/>
            <person name="Roberts A."/>
            <person name="Saif S."/>
            <person name="Shea T."/>
            <person name="Sisk P."/>
            <person name="Stolte C."/>
            <person name="Sykes S."/>
            <person name="Wortman J."/>
            <person name="Nusbaum C."/>
            <person name="Birren B."/>
        </authorList>
    </citation>
    <scope>NUCLEOTIDE SEQUENCE [LARGE SCALE GENOMIC DNA]</scope>
    <source>
        <strain evidence="1 2">YIT 11850</strain>
    </source>
</reference>
<evidence type="ECO:0000313" key="1">
    <source>
        <dbReference type="EMBL" id="EHO63930.1"/>
    </source>
</evidence>
<feature type="non-terminal residue" evidence="1">
    <location>
        <position position="22"/>
    </location>
</feature>
<sequence>MDRLRANFGRLAHPMQDVHINL</sequence>
<dbReference type="AlphaFoldDB" id="H1CXQ1"/>
<evidence type="ECO:0000313" key="2">
    <source>
        <dbReference type="Proteomes" id="UP000003277"/>
    </source>
</evidence>
<organism evidence="1 2">
    <name type="scientific">Dialister succinatiphilus YIT 11850</name>
    <dbReference type="NCBI Taxonomy" id="742743"/>
    <lineage>
        <taxon>Bacteria</taxon>
        <taxon>Bacillati</taxon>
        <taxon>Bacillota</taxon>
        <taxon>Negativicutes</taxon>
        <taxon>Veillonellales</taxon>
        <taxon>Veillonellaceae</taxon>
        <taxon>Dialister</taxon>
    </lineage>
</organism>